<feature type="domain" description="Rod shape-determining protein MreC beta-barrel core" evidence="7">
    <location>
        <begin position="123"/>
        <end position="268"/>
    </location>
</feature>
<dbReference type="PIRSF" id="PIRSF038471">
    <property type="entry name" value="MreC"/>
    <property type="match status" value="1"/>
</dbReference>
<dbReference type="InterPro" id="IPR042177">
    <property type="entry name" value="Cell/Rod_1"/>
</dbReference>
<keyword evidence="9" id="KW-1185">Reference proteome</keyword>
<comment type="caution">
    <text evidence="8">The sequence shown here is derived from an EMBL/GenBank/DDBJ whole genome shotgun (WGS) entry which is preliminary data.</text>
</comment>
<name>A0ABS5SF70_9BACT</name>
<comment type="function">
    <text evidence="5">Involved in formation and maintenance of cell shape.</text>
</comment>
<keyword evidence="6" id="KW-0472">Membrane</keyword>
<dbReference type="Proteomes" id="UP000756860">
    <property type="component" value="Unassembled WGS sequence"/>
</dbReference>
<dbReference type="InterPro" id="IPR042175">
    <property type="entry name" value="Cell/Rod_MreC_2"/>
</dbReference>
<dbReference type="InterPro" id="IPR007221">
    <property type="entry name" value="MreC"/>
</dbReference>
<keyword evidence="6" id="KW-0812">Transmembrane</keyword>
<evidence type="ECO:0000259" key="7">
    <source>
        <dbReference type="Pfam" id="PF04085"/>
    </source>
</evidence>
<evidence type="ECO:0000256" key="4">
    <source>
        <dbReference type="ARBA" id="ARBA00032089"/>
    </source>
</evidence>
<organism evidence="8 9">
    <name type="scientific">Geomobilimonas luticola</name>
    <dbReference type="NCBI Taxonomy" id="1114878"/>
    <lineage>
        <taxon>Bacteria</taxon>
        <taxon>Pseudomonadati</taxon>
        <taxon>Thermodesulfobacteriota</taxon>
        <taxon>Desulfuromonadia</taxon>
        <taxon>Geobacterales</taxon>
        <taxon>Geobacteraceae</taxon>
        <taxon>Geomobilimonas</taxon>
    </lineage>
</organism>
<evidence type="ECO:0000256" key="2">
    <source>
        <dbReference type="ARBA" id="ARBA00013855"/>
    </source>
</evidence>
<dbReference type="Gene3D" id="2.40.10.350">
    <property type="entry name" value="Rod shape-determining protein MreC, domain 2"/>
    <property type="match status" value="1"/>
</dbReference>
<dbReference type="EMBL" id="JAHCVK010000006">
    <property type="protein sequence ID" value="MBT0653998.1"/>
    <property type="molecule type" value="Genomic_DNA"/>
</dbReference>
<comment type="similarity">
    <text evidence="1 5">Belongs to the MreC family.</text>
</comment>
<keyword evidence="6" id="KW-1133">Transmembrane helix</keyword>
<evidence type="ECO:0000256" key="1">
    <source>
        <dbReference type="ARBA" id="ARBA00009369"/>
    </source>
</evidence>
<dbReference type="PANTHER" id="PTHR34138">
    <property type="entry name" value="CELL SHAPE-DETERMINING PROTEIN MREC"/>
    <property type="match status" value="1"/>
</dbReference>
<feature type="transmembrane region" description="Helical" evidence="6">
    <location>
        <begin position="12"/>
        <end position="29"/>
    </location>
</feature>
<sequence>MWELLKKYRIHLVTGGIVLLAFLFYSLNLKNREHANLFERFVLNATAPLHGGIAAVNRAVVGVWNDYVALVDVRRENKELRESVKILNGRLLESREALLANERMKKLLDLKNSLPVPALTASVIGEDGAPWFQTLTINRGEADGLQEGMPVVAAEGVVGQVVKVAGNSSRVLLLTDNASSMAGMIQRSRARGVVKGKGSGRCSLEFTLREEDVKVGDTIITSGVGGVFPKGLAVGEVAMVKKGEYGIFQTIEVRPAVNITRLEEVIVLLKQRSD</sequence>
<proteinExistence type="inferred from homology"/>
<evidence type="ECO:0000256" key="5">
    <source>
        <dbReference type="PIRNR" id="PIRNR038471"/>
    </source>
</evidence>
<keyword evidence="3 5" id="KW-0133">Cell shape</keyword>
<reference evidence="8 9" key="1">
    <citation type="submission" date="2021-05" db="EMBL/GenBank/DDBJ databases">
        <title>The draft genome of Geobacter luticola JCM 17780.</title>
        <authorList>
            <person name="Xu Z."/>
            <person name="Masuda Y."/>
            <person name="Itoh H."/>
            <person name="Senoo K."/>
        </authorList>
    </citation>
    <scope>NUCLEOTIDE SEQUENCE [LARGE SCALE GENOMIC DNA]</scope>
    <source>
        <strain evidence="8 9">JCM 17780</strain>
    </source>
</reference>
<dbReference type="RefSeq" id="WP_214176000.1">
    <property type="nucleotide sequence ID" value="NZ_JAHCVK010000006.1"/>
</dbReference>
<evidence type="ECO:0000313" key="9">
    <source>
        <dbReference type="Proteomes" id="UP000756860"/>
    </source>
</evidence>
<evidence type="ECO:0000313" key="8">
    <source>
        <dbReference type="EMBL" id="MBT0653998.1"/>
    </source>
</evidence>
<dbReference type="Pfam" id="PF04085">
    <property type="entry name" value="MreC"/>
    <property type="match status" value="1"/>
</dbReference>
<dbReference type="PANTHER" id="PTHR34138:SF1">
    <property type="entry name" value="CELL SHAPE-DETERMINING PROTEIN MREC"/>
    <property type="match status" value="1"/>
</dbReference>
<dbReference type="NCBIfam" id="TIGR00219">
    <property type="entry name" value="mreC"/>
    <property type="match status" value="1"/>
</dbReference>
<dbReference type="Gene3D" id="2.40.10.340">
    <property type="entry name" value="Rod shape-determining protein MreC, domain 1"/>
    <property type="match status" value="1"/>
</dbReference>
<evidence type="ECO:0000256" key="6">
    <source>
        <dbReference type="SAM" id="Phobius"/>
    </source>
</evidence>
<evidence type="ECO:0000256" key="3">
    <source>
        <dbReference type="ARBA" id="ARBA00022960"/>
    </source>
</evidence>
<accession>A0ABS5SF70</accession>
<protein>
    <recommendedName>
        <fullName evidence="2 5">Cell shape-determining protein MreC</fullName>
    </recommendedName>
    <alternativeName>
        <fullName evidence="4 5">Cell shape protein MreC</fullName>
    </alternativeName>
</protein>
<gene>
    <name evidence="8" type="primary">mreC</name>
    <name evidence="8" type="ORF">KI810_13090</name>
</gene>
<dbReference type="InterPro" id="IPR055342">
    <property type="entry name" value="MreC_beta-barrel_core"/>
</dbReference>